<feature type="region of interest" description="Disordered" evidence="9">
    <location>
        <begin position="156"/>
        <end position="205"/>
    </location>
</feature>
<dbReference type="InterPro" id="IPR036236">
    <property type="entry name" value="Znf_C2H2_sf"/>
</dbReference>
<dbReference type="EMBL" id="RQTK01000663">
    <property type="protein sequence ID" value="RUS76423.1"/>
    <property type="molecule type" value="Genomic_DNA"/>
</dbReference>
<dbReference type="PANTHER" id="PTHR46481">
    <property type="entry name" value="ZINC FINGER BED DOMAIN-CONTAINING PROTEIN 4"/>
    <property type="match status" value="1"/>
</dbReference>
<gene>
    <name evidence="11" type="ORF">EGW08_015814</name>
</gene>
<dbReference type="Pfam" id="PF02892">
    <property type="entry name" value="zf-BED"/>
    <property type="match status" value="1"/>
</dbReference>
<sequence length="378" mass="42730">MSRRASLLAKQEKRKPRVRFPDELVFLDNIKGNDIQACHSMLRRASVQLDLNGLDTTETDMADSQRQTTPRRPRSIVWCYFDKVPNEPLNASCKVCHKVCHHAMNTSNLLKHLKVKHPETYRKAEEQRITEMELYLQLKAKSGKPVSQRMLKAHEPLPQSVPTPKKNPQPSAVPATVKPGGSGIAKKNFSPGPGRPKGGTNRPRQNMNKALVRMLAKDMIHPSMVTGRGFREFLTVCDARMEIPSKELIYKNLLPELVEETKLLTTLEVKPITSMTLSVESWFYKTSQSFVTVSVHFIKDNWTMSSFVLETFDCTDERTETNMATNLKRVTDEYGVTERVLALVSDAPDETLSSASLVNGWEQLTDLVTPSTVWSPVH</sequence>
<evidence type="ECO:0000313" key="12">
    <source>
        <dbReference type="Proteomes" id="UP000271974"/>
    </source>
</evidence>
<dbReference type="SUPFAM" id="SSF140996">
    <property type="entry name" value="Hermes dimerisation domain"/>
    <property type="match status" value="1"/>
</dbReference>
<keyword evidence="5" id="KW-0805">Transcription regulation</keyword>
<evidence type="ECO:0000256" key="7">
    <source>
        <dbReference type="ARBA" id="ARBA00023242"/>
    </source>
</evidence>
<comment type="caution">
    <text evidence="11">The sequence shown here is derived from an EMBL/GenBank/DDBJ whole genome shotgun (WGS) entry which is preliminary data.</text>
</comment>
<evidence type="ECO:0000256" key="4">
    <source>
        <dbReference type="ARBA" id="ARBA00022833"/>
    </source>
</evidence>
<dbReference type="Proteomes" id="UP000271974">
    <property type="component" value="Unassembled WGS sequence"/>
</dbReference>
<dbReference type="GO" id="GO:0003677">
    <property type="term" value="F:DNA binding"/>
    <property type="evidence" value="ECO:0007669"/>
    <property type="project" value="InterPro"/>
</dbReference>
<evidence type="ECO:0000256" key="1">
    <source>
        <dbReference type="ARBA" id="ARBA00004123"/>
    </source>
</evidence>
<keyword evidence="3 8" id="KW-0863">Zinc-finger</keyword>
<protein>
    <recommendedName>
        <fullName evidence="10">BED-type domain-containing protein</fullName>
    </recommendedName>
</protein>
<dbReference type="SMART" id="SM00614">
    <property type="entry name" value="ZnF_BED"/>
    <property type="match status" value="1"/>
</dbReference>
<dbReference type="GO" id="GO:0005634">
    <property type="term" value="C:nucleus"/>
    <property type="evidence" value="ECO:0007669"/>
    <property type="project" value="UniProtKB-SubCell"/>
</dbReference>
<evidence type="ECO:0000256" key="6">
    <source>
        <dbReference type="ARBA" id="ARBA00023163"/>
    </source>
</evidence>
<dbReference type="InterPro" id="IPR003656">
    <property type="entry name" value="Znf_BED"/>
</dbReference>
<keyword evidence="12" id="KW-1185">Reference proteome</keyword>
<dbReference type="AlphaFoldDB" id="A0A3S1B6W4"/>
<evidence type="ECO:0000256" key="5">
    <source>
        <dbReference type="ARBA" id="ARBA00023015"/>
    </source>
</evidence>
<comment type="subcellular location">
    <subcellularLocation>
        <location evidence="1">Nucleus</location>
    </subcellularLocation>
</comment>
<keyword evidence="7" id="KW-0539">Nucleus</keyword>
<dbReference type="GO" id="GO:0009791">
    <property type="term" value="P:post-embryonic development"/>
    <property type="evidence" value="ECO:0007669"/>
    <property type="project" value="UniProtKB-ARBA"/>
</dbReference>
<dbReference type="GO" id="GO:0008270">
    <property type="term" value="F:zinc ion binding"/>
    <property type="evidence" value="ECO:0007669"/>
    <property type="project" value="UniProtKB-KW"/>
</dbReference>
<dbReference type="OrthoDB" id="19014at2759"/>
<keyword evidence="2" id="KW-0479">Metal-binding</keyword>
<evidence type="ECO:0000259" key="10">
    <source>
        <dbReference type="PROSITE" id="PS50808"/>
    </source>
</evidence>
<evidence type="ECO:0000256" key="9">
    <source>
        <dbReference type="SAM" id="MobiDB-lite"/>
    </source>
</evidence>
<name>A0A3S1B6W4_ELYCH</name>
<organism evidence="11 12">
    <name type="scientific">Elysia chlorotica</name>
    <name type="common">Eastern emerald elysia</name>
    <name type="synonym">Sea slug</name>
    <dbReference type="NCBI Taxonomy" id="188477"/>
    <lineage>
        <taxon>Eukaryota</taxon>
        <taxon>Metazoa</taxon>
        <taxon>Spiralia</taxon>
        <taxon>Lophotrochozoa</taxon>
        <taxon>Mollusca</taxon>
        <taxon>Gastropoda</taxon>
        <taxon>Heterobranchia</taxon>
        <taxon>Euthyneura</taxon>
        <taxon>Panpulmonata</taxon>
        <taxon>Sacoglossa</taxon>
        <taxon>Placobranchoidea</taxon>
        <taxon>Plakobranchidae</taxon>
        <taxon>Elysia</taxon>
    </lineage>
</organism>
<dbReference type="PANTHER" id="PTHR46481:SF10">
    <property type="entry name" value="ZINC FINGER BED DOMAIN-CONTAINING PROTEIN 39"/>
    <property type="match status" value="1"/>
</dbReference>
<evidence type="ECO:0000256" key="3">
    <source>
        <dbReference type="ARBA" id="ARBA00022771"/>
    </source>
</evidence>
<accession>A0A3S1B6W4</accession>
<evidence type="ECO:0000256" key="2">
    <source>
        <dbReference type="ARBA" id="ARBA00022723"/>
    </source>
</evidence>
<keyword evidence="4" id="KW-0862">Zinc</keyword>
<keyword evidence="6" id="KW-0804">Transcription</keyword>
<evidence type="ECO:0000256" key="8">
    <source>
        <dbReference type="PROSITE-ProRule" id="PRU00027"/>
    </source>
</evidence>
<dbReference type="InterPro" id="IPR052035">
    <property type="entry name" value="ZnF_BED_domain_contain"/>
</dbReference>
<reference evidence="11 12" key="1">
    <citation type="submission" date="2019-01" db="EMBL/GenBank/DDBJ databases">
        <title>A draft genome assembly of the solar-powered sea slug Elysia chlorotica.</title>
        <authorList>
            <person name="Cai H."/>
            <person name="Li Q."/>
            <person name="Fang X."/>
            <person name="Li J."/>
            <person name="Curtis N.E."/>
            <person name="Altenburger A."/>
            <person name="Shibata T."/>
            <person name="Feng M."/>
            <person name="Maeda T."/>
            <person name="Schwartz J.A."/>
            <person name="Shigenobu S."/>
            <person name="Lundholm N."/>
            <person name="Nishiyama T."/>
            <person name="Yang H."/>
            <person name="Hasebe M."/>
            <person name="Li S."/>
            <person name="Pierce S.K."/>
            <person name="Wang J."/>
        </authorList>
    </citation>
    <scope>NUCLEOTIDE SEQUENCE [LARGE SCALE GENOMIC DNA]</scope>
    <source>
        <strain evidence="11">EC2010</strain>
        <tissue evidence="11">Whole organism of an adult</tissue>
    </source>
</reference>
<feature type="domain" description="BED-type" evidence="10">
    <location>
        <begin position="72"/>
        <end position="124"/>
    </location>
</feature>
<dbReference type="PROSITE" id="PS50808">
    <property type="entry name" value="ZF_BED"/>
    <property type="match status" value="1"/>
</dbReference>
<proteinExistence type="predicted"/>
<evidence type="ECO:0000313" key="11">
    <source>
        <dbReference type="EMBL" id="RUS76423.1"/>
    </source>
</evidence>
<dbReference type="SUPFAM" id="SSF57667">
    <property type="entry name" value="beta-beta-alpha zinc fingers"/>
    <property type="match status" value="1"/>
</dbReference>